<comment type="cofactor">
    <cofactor evidence="1">
        <name>Zn(2+)</name>
        <dbReference type="ChEBI" id="CHEBI:29105"/>
    </cofactor>
</comment>
<dbReference type="GO" id="GO:0000256">
    <property type="term" value="P:allantoin catabolic process"/>
    <property type="evidence" value="ECO:0007669"/>
    <property type="project" value="InterPro"/>
</dbReference>
<evidence type="ECO:0000313" key="10">
    <source>
        <dbReference type="Proteomes" id="UP000480246"/>
    </source>
</evidence>
<keyword evidence="5" id="KW-0479">Metal-binding</keyword>
<gene>
    <name evidence="9" type="primary">allB</name>
    <name evidence="9" type="ORF">F9U64_05880</name>
</gene>
<dbReference type="GO" id="GO:0004038">
    <property type="term" value="F:allantoinase activity"/>
    <property type="evidence" value="ECO:0007669"/>
    <property type="project" value="UniProtKB-EC"/>
</dbReference>
<dbReference type="SUPFAM" id="SSF51556">
    <property type="entry name" value="Metallo-dependent hydrolases"/>
    <property type="match status" value="1"/>
</dbReference>
<evidence type="ECO:0000256" key="4">
    <source>
        <dbReference type="ARBA" id="ARBA00011881"/>
    </source>
</evidence>
<dbReference type="InterPro" id="IPR006680">
    <property type="entry name" value="Amidohydro-rel"/>
</dbReference>
<keyword evidence="6 9" id="KW-0378">Hydrolase</keyword>
<reference evidence="9 10" key="1">
    <citation type="submission" date="2019-10" db="EMBL/GenBank/DDBJ databases">
        <title>Gracilibacillus sp. nov. isolated from rice seeds.</title>
        <authorList>
            <person name="He S."/>
        </authorList>
    </citation>
    <scope>NUCLEOTIDE SEQUENCE [LARGE SCALE GENOMIC DNA]</scope>
    <source>
        <strain evidence="9 10">TD8</strain>
    </source>
</reference>
<evidence type="ECO:0000259" key="8">
    <source>
        <dbReference type="Pfam" id="PF01979"/>
    </source>
</evidence>
<dbReference type="InterPro" id="IPR011059">
    <property type="entry name" value="Metal-dep_hydrolase_composite"/>
</dbReference>
<evidence type="ECO:0000256" key="2">
    <source>
        <dbReference type="ARBA" id="ARBA00002368"/>
    </source>
</evidence>
<dbReference type="EMBL" id="WEID01000024">
    <property type="protein sequence ID" value="KAB8138225.1"/>
    <property type="molecule type" value="Genomic_DNA"/>
</dbReference>
<sequence>MDKHAADLLLINGNAVLPDGVKQVNIAIKDGKILSINEEQDRSAKEIIDIQGNYIFPGAIDVHVHFNEPGQADWEGFETGSYMLAAGGYTTFFDMPLNSVPSTTTSEAYLLKDRLARQKSCLDYYLWGGLVPGNIADLSELADLGAIGFKAFLSDSGNEDFEAVDDSTLLQGMQEIARLNKILALHAESNTITNFLKEKKLANQQFDLDDYLASRPIIAETEAVQRAIYYAEITGCPLHFVHISSWEAIKVINEAKNRGLNITVETCPHYLLFNHEDIKVKGNLAKCAPPIRRKKENEKLIELLIEDQFDIIASDHSPAPFTLKDPNTHNIFSAWGGISGGQFSLLAMIELAKLYSIPFEKIAKWTAKNPANRFSIQKKGIITEGYDADLSIISMNEETIVTPENYFARHKQSIYMDHHFPCRVKKTFLRGRVVYDSQNTQIQIQK</sequence>
<dbReference type="OrthoDB" id="9765462at2"/>
<evidence type="ECO:0000256" key="6">
    <source>
        <dbReference type="ARBA" id="ARBA00022801"/>
    </source>
</evidence>
<dbReference type="GO" id="GO:0006145">
    <property type="term" value="P:purine nucleobase catabolic process"/>
    <property type="evidence" value="ECO:0007669"/>
    <property type="project" value="TreeGrafter"/>
</dbReference>
<dbReference type="NCBIfam" id="TIGR03178">
    <property type="entry name" value="allantoinase"/>
    <property type="match status" value="1"/>
</dbReference>
<name>A0A7C8GVB6_9BACI</name>
<evidence type="ECO:0000256" key="7">
    <source>
        <dbReference type="ARBA" id="ARBA00022833"/>
    </source>
</evidence>
<dbReference type="GO" id="GO:0005737">
    <property type="term" value="C:cytoplasm"/>
    <property type="evidence" value="ECO:0007669"/>
    <property type="project" value="TreeGrafter"/>
</dbReference>
<dbReference type="SUPFAM" id="SSF51338">
    <property type="entry name" value="Composite domain of metallo-dependent hydrolases"/>
    <property type="match status" value="1"/>
</dbReference>
<dbReference type="GO" id="GO:0008270">
    <property type="term" value="F:zinc ion binding"/>
    <property type="evidence" value="ECO:0007669"/>
    <property type="project" value="InterPro"/>
</dbReference>
<organism evidence="9 10">
    <name type="scientific">Gracilibacillus oryzae</name>
    <dbReference type="NCBI Taxonomy" id="1672701"/>
    <lineage>
        <taxon>Bacteria</taxon>
        <taxon>Bacillati</taxon>
        <taxon>Bacillota</taxon>
        <taxon>Bacilli</taxon>
        <taxon>Bacillales</taxon>
        <taxon>Bacillaceae</taxon>
        <taxon>Gracilibacillus</taxon>
    </lineage>
</organism>
<dbReference type="EC" id="3.5.2.5" evidence="9"/>
<dbReference type="InterPro" id="IPR050138">
    <property type="entry name" value="DHOase/Allantoinase_Hydrolase"/>
</dbReference>
<dbReference type="InterPro" id="IPR017593">
    <property type="entry name" value="Allantoinase"/>
</dbReference>
<dbReference type="PANTHER" id="PTHR43668">
    <property type="entry name" value="ALLANTOINASE"/>
    <property type="match status" value="1"/>
</dbReference>
<dbReference type="PANTHER" id="PTHR43668:SF4">
    <property type="entry name" value="ALLANTOINASE"/>
    <property type="match status" value="1"/>
</dbReference>
<comment type="caution">
    <text evidence="9">The sequence shown here is derived from an EMBL/GenBank/DDBJ whole genome shotgun (WGS) entry which is preliminary data.</text>
</comment>
<dbReference type="PROSITE" id="PS00482">
    <property type="entry name" value="DIHYDROOROTASE_1"/>
    <property type="match status" value="1"/>
</dbReference>
<proteinExistence type="inferred from homology"/>
<dbReference type="InterPro" id="IPR032466">
    <property type="entry name" value="Metal_Hydrolase"/>
</dbReference>
<dbReference type="InterPro" id="IPR002195">
    <property type="entry name" value="Dihydroorotase_CS"/>
</dbReference>
<dbReference type="AlphaFoldDB" id="A0A7C8GVB6"/>
<dbReference type="GO" id="GO:0050897">
    <property type="term" value="F:cobalt ion binding"/>
    <property type="evidence" value="ECO:0007669"/>
    <property type="project" value="InterPro"/>
</dbReference>
<evidence type="ECO:0000256" key="1">
    <source>
        <dbReference type="ARBA" id="ARBA00001947"/>
    </source>
</evidence>
<keyword evidence="10" id="KW-1185">Reference proteome</keyword>
<keyword evidence="7" id="KW-0862">Zinc</keyword>
<evidence type="ECO:0000256" key="3">
    <source>
        <dbReference type="ARBA" id="ARBA00010286"/>
    </source>
</evidence>
<dbReference type="Proteomes" id="UP000480246">
    <property type="component" value="Unassembled WGS sequence"/>
</dbReference>
<evidence type="ECO:0000256" key="5">
    <source>
        <dbReference type="ARBA" id="ARBA00022723"/>
    </source>
</evidence>
<dbReference type="Pfam" id="PF01979">
    <property type="entry name" value="Amidohydro_1"/>
    <property type="match status" value="1"/>
</dbReference>
<comment type="similarity">
    <text evidence="3">Belongs to the metallo-dependent hydrolases superfamily. DHOase family. Class I DHOase subfamily.</text>
</comment>
<dbReference type="RefSeq" id="WP_153402075.1">
    <property type="nucleotide sequence ID" value="NZ_ML762426.1"/>
</dbReference>
<comment type="function">
    <text evidence="2">Catalyzes the reversible cyclization of carbamoyl aspartate to dihydroorotate.</text>
</comment>
<protein>
    <submittedName>
        <fullName evidence="9">Allantoinase AllB</fullName>
        <ecNumber evidence="9">3.5.2.5</ecNumber>
    </submittedName>
</protein>
<comment type="subunit">
    <text evidence="4">Homotetramer.</text>
</comment>
<accession>A0A7C8GVB6</accession>
<evidence type="ECO:0000313" key="9">
    <source>
        <dbReference type="EMBL" id="KAB8138225.1"/>
    </source>
</evidence>
<feature type="domain" description="Amidohydrolase-related" evidence="8">
    <location>
        <begin position="54"/>
        <end position="434"/>
    </location>
</feature>
<dbReference type="Gene3D" id="2.30.40.10">
    <property type="entry name" value="Urease, subunit C, domain 1"/>
    <property type="match status" value="1"/>
</dbReference>
<dbReference type="Gene3D" id="3.20.20.140">
    <property type="entry name" value="Metal-dependent hydrolases"/>
    <property type="match status" value="1"/>
</dbReference>